<dbReference type="PANTHER" id="PTHR10639:SF7">
    <property type="entry name" value="CLATHRIN LIGHT CHAIN"/>
    <property type="match status" value="1"/>
</dbReference>
<keyword evidence="5 6" id="KW-0968">Cytoplasmic vesicle</keyword>
<sequence length="222" mass="24513">MDAFGDNFVNEPDVDPAAEFLAREQDQLAGLEDDITPMAVTLAAAAAGQNEDELSGKFGNLKVGPGGDAEGSFEIVDTIGQPGEASASPAASEPAPPPPVKEEPEKIKKWREEQKARLEEKDAEEEKKKEEWKEAAKKELEEWYKHHAEAINKTKTTNRESAKNAEKQFVAEADEVEPGTEWERIAKLCEFNPKSSRTSKDVSRMRSIILQLKQTPPTPINA</sequence>
<dbReference type="PANTHER" id="PTHR10639">
    <property type="entry name" value="CLATHRIN LIGHT CHAIN"/>
    <property type="match status" value="1"/>
</dbReference>
<evidence type="ECO:0000256" key="1">
    <source>
        <dbReference type="ARBA" id="ARBA00004180"/>
    </source>
</evidence>
<dbReference type="OrthoDB" id="5512at2759"/>
<comment type="similarity">
    <text evidence="2 6">Belongs to the clathrin light chain family.</text>
</comment>
<gene>
    <name evidence="9" type="primary">LOC112463164</name>
</gene>
<feature type="compositionally biased region" description="Basic and acidic residues" evidence="7">
    <location>
        <begin position="100"/>
        <end position="130"/>
    </location>
</feature>
<dbReference type="GO" id="GO:0032050">
    <property type="term" value="F:clathrin heavy chain binding"/>
    <property type="evidence" value="ECO:0007669"/>
    <property type="project" value="TreeGrafter"/>
</dbReference>
<dbReference type="Pfam" id="PF01086">
    <property type="entry name" value="Clathrin_lg_ch"/>
    <property type="match status" value="1"/>
</dbReference>
<feature type="compositionally biased region" description="Low complexity" evidence="7">
    <location>
        <begin position="82"/>
        <end position="93"/>
    </location>
</feature>
<dbReference type="GeneID" id="112463164"/>
<dbReference type="GO" id="GO:0030132">
    <property type="term" value="C:clathrin coat of coated pit"/>
    <property type="evidence" value="ECO:0007669"/>
    <property type="project" value="InterPro"/>
</dbReference>
<keyword evidence="8" id="KW-1185">Reference proteome</keyword>
<evidence type="ECO:0000256" key="4">
    <source>
        <dbReference type="ARBA" id="ARBA00023176"/>
    </source>
</evidence>
<comment type="subcellular location">
    <subcellularLocation>
        <location evidence="1 6">Cytoplasmic vesicle membrane</location>
        <topology evidence="1 6">Peripheral membrane protein</topology>
        <orientation evidence="1 6">Cytoplasmic side</orientation>
    </subcellularLocation>
    <subcellularLocation>
        <location evidence="6">Membrane</location>
        <location evidence="6">Coated pit</location>
        <topology evidence="6">Peripheral membrane protein</topology>
        <orientation evidence="6">Cytoplasmic side</orientation>
    </subcellularLocation>
    <text evidence="6">Cytoplasmic face of coated pits and vesicles.</text>
</comment>
<dbReference type="Proteomes" id="UP000504618">
    <property type="component" value="Unplaced"/>
</dbReference>
<evidence type="ECO:0000256" key="6">
    <source>
        <dbReference type="RuleBase" id="RU363137"/>
    </source>
</evidence>
<evidence type="ECO:0000256" key="5">
    <source>
        <dbReference type="ARBA" id="ARBA00023329"/>
    </source>
</evidence>
<dbReference type="CTD" id="1178"/>
<evidence type="ECO:0000256" key="2">
    <source>
        <dbReference type="ARBA" id="ARBA00005263"/>
    </source>
</evidence>
<keyword evidence="3 6" id="KW-0472">Membrane</keyword>
<proteinExistence type="inferred from homology"/>
<organism evidence="8 9">
    <name type="scientific">Temnothorax curvispinosus</name>
    <dbReference type="NCBI Taxonomy" id="300111"/>
    <lineage>
        <taxon>Eukaryota</taxon>
        <taxon>Metazoa</taxon>
        <taxon>Ecdysozoa</taxon>
        <taxon>Arthropoda</taxon>
        <taxon>Hexapoda</taxon>
        <taxon>Insecta</taxon>
        <taxon>Pterygota</taxon>
        <taxon>Neoptera</taxon>
        <taxon>Endopterygota</taxon>
        <taxon>Hymenoptera</taxon>
        <taxon>Apocrita</taxon>
        <taxon>Aculeata</taxon>
        <taxon>Formicoidea</taxon>
        <taxon>Formicidae</taxon>
        <taxon>Myrmicinae</taxon>
        <taxon>Temnothorax</taxon>
    </lineage>
</organism>
<dbReference type="RefSeq" id="XP_024885127.1">
    <property type="nucleotide sequence ID" value="XM_025029359.1"/>
</dbReference>
<protein>
    <recommendedName>
        <fullName evidence="6">Clathrin light chain</fullName>
    </recommendedName>
</protein>
<dbReference type="GO" id="GO:0030672">
    <property type="term" value="C:synaptic vesicle membrane"/>
    <property type="evidence" value="ECO:0007669"/>
    <property type="project" value="TreeGrafter"/>
</dbReference>
<keyword evidence="4 6" id="KW-0168">Coated pit</keyword>
<dbReference type="GO" id="GO:0072583">
    <property type="term" value="P:clathrin-dependent endocytosis"/>
    <property type="evidence" value="ECO:0007669"/>
    <property type="project" value="TreeGrafter"/>
</dbReference>
<evidence type="ECO:0000313" key="9">
    <source>
        <dbReference type="RefSeq" id="XP_024885127.1"/>
    </source>
</evidence>
<dbReference type="PROSITE" id="PS00581">
    <property type="entry name" value="CLATHRIN_LIGHT_CHN_2"/>
    <property type="match status" value="1"/>
</dbReference>
<evidence type="ECO:0000313" key="8">
    <source>
        <dbReference type="Proteomes" id="UP000504618"/>
    </source>
</evidence>
<name>A0A6J1QRP5_9HYME</name>
<reference evidence="9" key="1">
    <citation type="submission" date="2025-08" db="UniProtKB">
        <authorList>
            <consortium name="RefSeq"/>
        </authorList>
    </citation>
    <scope>IDENTIFICATION</scope>
    <source>
        <tissue evidence="9">Whole body</tissue>
    </source>
</reference>
<dbReference type="GO" id="GO:0005198">
    <property type="term" value="F:structural molecule activity"/>
    <property type="evidence" value="ECO:0007669"/>
    <property type="project" value="InterPro"/>
</dbReference>
<dbReference type="GO" id="GO:0099631">
    <property type="term" value="C:postsynaptic endocytic zone cytoplasmic component"/>
    <property type="evidence" value="ECO:0007669"/>
    <property type="project" value="TreeGrafter"/>
</dbReference>
<dbReference type="InterPro" id="IPR000996">
    <property type="entry name" value="Clathrin_L-chain"/>
</dbReference>
<evidence type="ECO:0000256" key="3">
    <source>
        <dbReference type="ARBA" id="ARBA00023136"/>
    </source>
</evidence>
<dbReference type="AlphaFoldDB" id="A0A6J1QRP5"/>
<comment type="function">
    <text evidence="6">Clathrin is the major protein of the polyhedral coat of coated pits and vesicles.</text>
</comment>
<dbReference type="GO" id="GO:0006886">
    <property type="term" value="P:intracellular protein transport"/>
    <property type="evidence" value="ECO:0007669"/>
    <property type="project" value="InterPro"/>
</dbReference>
<evidence type="ECO:0000256" key="7">
    <source>
        <dbReference type="SAM" id="MobiDB-lite"/>
    </source>
</evidence>
<accession>A0A6J1QRP5</accession>
<feature type="region of interest" description="Disordered" evidence="7">
    <location>
        <begin position="57"/>
        <end position="130"/>
    </location>
</feature>
<dbReference type="GO" id="GO:0030130">
    <property type="term" value="C:clathrin coat of trans-Golgi network vesicle"/>
    <property type="evidence" value="ECO:0007669"/>
    <property type="project" value="InterPro"/>
</dbReference>